<evidence type="ECO:0000256" key="7">
    <source>
        <dbReference type="ARBA" id="ARBA00022723"/>
    </source>
</evidence>
<keyword evidence="18" id="KW-1185">Reference proteome</keyword>
<evidence type="ECO:0000256" key="3">
    <source>
        <dbReference type="ARBA" id="ARBA00008784"/>
    </source>
</evidence>
<evidence type="ECO:0000256" key="12">
    <source>
        <dbReference type="ARBA" id="ARBA00023004"/>
    </source>
</evidence>
<organism evidence="17 18">
    <name type="scientific">gamma proteobacterium HTCC2207</name>
    <dbReference type="NCBI Taxonomy" id="314287"/>
    <lineage>
        <taxon>Bacteria</taxon>
        <taxon>Pseudomonadati</taxon>
        <taxon>Pseudomonadota</taxon>
        <taxon>Gammaproteobacteria</taxon>
        <taxon>Cellvibrionales</taxon>
        <taxon>Porticoccaceae</taxon>
        <taxon>SAR92 clade</taxon>
    </lineage>
</organism>
<dbReference type="Gene3D" id="3.10.180.10">
    <property type="entry name" value="2,3-Dihydroxybiphenyl 1,2-Dioxygenase, domain 1"/>
    <property type="match status" value="2"/>
</dbReference>
<feature type="domain" description="VOC" evidence="16">
    <location>
        <begin position="170"/>
        <end position="289"/>
    </location>
</feature>
<evidence type="ECO:0000256" key="5">
    <source>
        <dbReference type="ARBA" id="ARBA00013117"/>
    </source>
</evidence>
<dbReference type="EC" id="1.13.11.2" evidence="5"/>
<evidence type="ECO:0000256" key="2">
    <source>
        <dbReference type="ARBA" id="ARBA00001954"/>
    </source>
</evidence>
<comment type="catalytic activity">
    <reaction evidence="1">
        <text>catechol + O2 = (2Z,4E)-2-hydroxy-6-oxohexa-2,4-dienoate + H(+)</text>
        <dbReference type="Rhea" id="RHEA:17337"/>
        <dbReference type="ChEBI" id="CHEBI:15378"/>
        <dbReference type="ChEBI" id="CHEBI:15379"/>
        <dbReference type="ChEBI" id="CHEBI:18135"/>
        <dbReference type="ChEBI" id="CHEBI:71198"/>
        <dbReference type="EC" id="1.13.11.2"/>
    </reaction>
</comment>
<evidence type="ECO:0000256" key="8">
    <source>
        <dbReference type="ARBA" id="ARBA00022737"/>
    </source>
</evidence>
<dbReference type="HOGENOM" id="CLU_052361_3_0_6"/>
<keyword evidence="10 15" id="KW-0223">Dioxygenase</keyword>
<gene>
    <name evidence="17" type="ORF">GB2207_11343</name>
</gene>
<dbReference type="EMBL" id="AAPI01000003">
    <property type="protein sequence ID" value="EAS47208.1"/>
    <property type="molecule type" value="Genomic_DNA"/>
</dbReference>
<dbReference type="Pfam" id="PF00903">
    <property type="entry name" value="Glyoxalase"/>
    <property type="match status" value="1"/>
</dbReference>
<evidence type="ECO:0000256" key="9">
    <source>
        <dbReference type="ARBA" id="ARBA00022797"/>
    </source>
</evidence>
<feature type="domain" description="VOC" evidence="16">
    <location>
        <begin position="27"/>
        <end position="142"/>
    </location>
</feature>
<comment type="subunit">
    <text evidence="4">Homotetramer.</text>
</comment>
<comment type="cofactor">
    <cofactor evidence="2 15">
        <name>Fe(2+)</name>
        <dbReference type="ChEBI" id="CHEBI:29033"/>
    </cofactor>
</comment>
<evidence type="ECO:0000313" key="17">
    <source>
        <dbReference type="EMBL" id="EAS47208.1"/>
    </source>
</evidence>
<comment type="caution">
    <text evidence="17">The sequence shown here is derived from an EMBL/GenBank/DDBJ whole genome shotgun (WGS) entry which is preliminary data.</text>
</comment>
<evidence type="ECO:0000256" key="10">
    <source>
        <dbReference type="ARBA" id="ARBA00022964"/>
    </source>
</evidence>
<dbReference type="InterPro" id="IPR037523">
    <property type="entry name" value="VOC_core"/>
</dbReference>
<evidence type="ECO:0000256" key="14">
    <source>
        <dbReference type="ARBA" id="ARBA00031146"/>
    </source>
</evidence>
<evidence type="ECO:0000256" key="15">
    <source>
        <dbReference type="RuleBase" id="RU000683"/>
    </source>
</evidence>
<dbReference type="NCBIfam" id="TIGR03211">
    <property type="entry name" value="catechol_2_3"/>
    <property type="match status" value="1"/>
</dbReference>
<dbReference type="Proteomes" id="UP000005555">
    <property type="component" value="Unassembled WGS sequence"/>
</dbReference>
<dbReference type="PROSITE" id="PS00082">
    <property type="entry name" value="EXTRADIOL_DIOXYGENAS"/>
    <property type="match status" value="1"/>
</dbReference>
<evidence type="ECO:0000259" key="16">
    <source>
        <dbReference type="PROSITE" id="PS51819"/>
    </source>
</evidence>
<dbReference type="CDD" id="cd07243">
    <property type="entry name" value="2_3_CTD_C"/>
    <property type="match status" value="1"/>
</dbReference>
<evidence type="ECO:0000256" key="6">
    <source>
        <dbReference type="ARBA" id="ARBA00022190"/>
    </source>
</evidence>
<dbReference type="Pfam" id="PF22247">
    <property type="entry name" value="Diox-like_N"/>
    <property type="match status" value="1"/>
</dbReference>
<dbReference type="eggNOG" id="COG0346">
    <property type="taxonomic scope" value="Bacteria"/>
</dbReference>
<dbReference type="GO" id="GO:0008198">
    <property type="term" value="F:ferrous iron binding"/>
    <property type="evidence" value="ECO:0007669"/>
    <property type="project" value="InterPro"/>
</dbReference>
<accession>Q1YSJ8</accession>
<dbReference type="PROSITE" id="PS51819">
    <property type="entry name" value="VOC"/>
    <property type="match status" value="2"/>
</dbReference>
<dbReference type="InterPro" id="IPR000486">
    <property type="entry name" value="Xdiol_ring_cleave_dOase_1/2"/>
</dbReference>
<dbReference type="SUPFAM" id="SSF54593">
    <property type="entry name" value="Glyoxalase/Bleomycin resistance protein/Dihydroxybiphenyl dioxygenase"/>
    <property type="match status" value="1"/>
</dbReference>
<dbReference type="GO" id="GO:0018577">
    <property type="term" value="F:catechol 2,3-dioxygenase activity"/>
    <property type="evidence" value="ECO:0007669"/>
    <property type="project" value="UniProtKB-EC"/>
</dbReference>
<keyword evidence="11 15" id="KW-0560">Oxidoreductase</keyword>
<keyword evidence="12 15" id="KW-0408">Iron</keyword>
<dbReference type="InterPro" id="IPR054560">
    <property type="entry name" value="XylE-like_N"/>
</dbReference>
<sequence length="327" mass="37604">MKRWINQIIKKRFNQKRIIKMRKGVMRPGHIQIRVLDMDVALSHYCDLLGLIEVDRDEEGRVYLKCWTEVDKFSVVLRETDEAGMDFTGYKVIDESTLEALENELNQKGYPTTEIPVGELNGCGRRVRFKAPTGHSFELFATKEQPGKWGISPRNPEAWPRGLKGMRPTRFDHCLLYGDDLEGNLSLFIDILGFDLAEQVVDPEGNKAAIFLTCSSKAHDVAFIKHDEKDKFHHASFWLENWQDVLRAADLISMTDTPIDIGPTRHGLTHGQTIYFFDPSGNRNEVFCGGDYHYPDHPTVTWDADELGKAIFYHDRELNERFLTVLT</sequence>
<evidence type="ECO:0000256" key="13">
    <source>
        <dbReference type="ARBA" id="ARBA00030369"/>
    </source>
</evidence>
<dbReference type="AlphaFoldDB" id="Q1YSJ8"/>
<evidence type="ECO:0000256" key="11">
    <source>
        <dbReference type="ARBA" id="ARBA00023002"/>
    </source>
</evidence>
<keyword evidence="8" id="KW-0677">Repeat</keyword>
<name>Q1YSJ8_9GAMM</name>
<dbReference type="STRING" id="314287.GB2207_11343"/>
<comment type="similarity">
    <text evidence="3 15">Belongs to the extradiol ring-cleavage dioxygenase family.</text>
</comment>
<evidence type="ECO:0000256" key="4">
    <source>
        <dbReference type="ARBA" id="ARBA00011881"/>
    </source>
</evidence>
<keyword evidence="7" id="KW-0479">Metal-binding</keyword>
<dbReference type="InterPro" id="IPR029068">
    <property type="entry name" value="Glyas_Bleomycin-R_OHBP_Dase"/>
</dbReference>
<reference evidence="17 18" key="1">
    <citation type="submission" date="2006-03" db="EMBL/GenBank/DDBJ databases">
        <authorList>
            <person name="Giovannoni S.J."/>
            <person name="Cho J.-C."/>
            <person name="Ferriera S."/>
            <person name="Johnson J."/>
            <person name="Kravitz S."/>
            <person name="Halpern A."/>
            <person name="Remington K."/>
            <person name="Beeson K."/>
            <person name="Tran B."/>
            <person name="Rogers Y.-H."/>
            <person name="Friedman R."/>
            <person name="Venter J.C."/>
        </authorList>
    </citation>
    <scope>NUCLEOTIDE SEQUENCE [LARGE SCALE GENOMIC DNA]</scope>
    <source>
        <strain evidence="17 18">HTCC2207</strain>
    </source>
</reference>
<evidence type="ECO:0000313" key="18">
    <source>
        <dbReference type="Proteomes" id="UP000005555"/>
    </source>
</evidence>
<dbReference type="InterPro" id="IPR004360">
    <property type="entry name" value="Glyas_Fos-R_dOase_dom"/>
</dbReference>
<keyword evidence="9 15" id="KW-0058">Aromatic hydrocarbons catabolism</keyword>
<evidence type="ECO:0000256" key="1">
    <source>
        <dbReference type="ARBA" id="ARBA00000163"/>
    </source>
</evidence>
<dbReference type="InterPro" id="IPR017624">
    <property type="entry name" value="Catechol_2-3_dOase"/>
</dbReference>
<protein>
    <recommendedName>
        <fullName evidence="6">Metapyrocatechase</fullName>
        <ecNumber evidence="5">1.13.11.2</ecNumber>
    </recommendedName>
    <alternativeName>
        <fullName evidence="14">CatO2ase</fullName>
    </alternativeName>
    <alternativeName>
        <fullName evidence="13">Catechol 2,3-dioxygenase</fullName>
    </alternativeName>
</protein>
<proteinExistence type="inferred from homology"/>